<organism evidence="2 3">
    <name type="scientific">Candida parapsilosis</name>
    <name type="common">Yeast</name>
    <dbReference type="NCBI Taxonomy" id="5480"/>
    <lineage>
        <taxon>Eukaryota</taxon>
        <taxon>Fungi</taxon>
        <taxon>Dikarya</taxon>
        <taxon>Ascomycota</taxon>
        <taxon>Saccharomycotina</taxon>
        <taxon>Pichiomycetes</taxon>
        <taxon>Debaryomycetaceae</taxon>
        <taxon>Candida/Lodderomyces clade</taxon>
        <taxon>Candida</taxon>
    </lineage>
</organism>
<evidence type="ECO:0000256" key="1">
    <source>
        <dbReference type="SAM" id="Phobius"/>
    </source>
</evidence>
<keyword evidence="1" id="KW-0472">Membrane</keyword>
<name>A0A8X7NQB4_CANPA</name>
<sequence length="147" mass="16874">MVSWLQLFPLIFENIKQDFVANFVKRLPLLLVIDPDSFEPPFTNGLNDFLDMVNLTSIADLQHLNITVSNKDLIYYTIIEYGILLLSIVFAGFDILYSMLRLCISAVVIGGLVSVIGFCTIWLIVTLNRRWKLIAMIIRDNEFEGVW</sequence>
<evidence type="ECO:0000313" key="3">
    <source>
        <dbReference type="Proteomes" id="UP000590412"/>
    </source>
</evidence>
<comment type="caution">
    <text evidence="2">The sequence shown here is derived from an EMBL/GenBank/DDBJ whole genome shotgun (WGS) entry which is preliminary data.</text>
</comment>
<feature type="transmembrane region" description="Helical" evidence="1">
    <location>
        <begin position="99"/>
        <end position="125"/>
    </location>
</feature>
<feature type="transmembrane region" description="Helical" evidence="1">
    <location>
        <begin position="73"/>
        <end position="93"/>
    </location>
</feature>
<gene>
    <name evidence="2" type="ORF">FOB60_002275</name>
</gene>
<reference evidence="2" key="1">
    <citation type="submission" date="2020-03" db="EMBL/GenBank/DDBJ databases">
        <title>FDA dAtabase for Regulatory Grade micrObial Sequences (FDA-ARGOS): Supporting development and validation of Infectious Disease Dx tests.</title>
        <authorList>
            <person name="Campos J."/>
            <person name="Goldberg B."/>
            <person name="Tallon L."/>
            <person name="Sadzewicz L."/>
            <person name="Vavikolanu K."/>
            <person name="Mehta A."/>
            <person name="Aluvathingal J."/>
            <person name="Nadendla S."/>
            <person name="Nandy P."/>
            <person name="Geyer C."/>
            <person name="Yan Y."/>
            <person name="Sichtig H."/>
        </authorList>
    </citation>
    <scope>NUCLEOTIDE SEQUENCE [LARGE SCALE GENOMIC DNA]</scope>
    <source>
        <strain evidence="2">FDAARGOS_652</strain>
    </source>
</reference>
<protein>
    <submittedName>
        <fullName evidence="2">Putative integral membrane protein</fullName>
    </submittedName>
</protein>
<keyword evidence="1" id="KW-0812">Transmembrane</keyword>
<dbReference type="EMBL" id="JABWAB010000003">
    <property type="protein sequence ID" value="KAF6057720.1"/>
    <property type="molecule type" value="Genomic_DNA"/>
</dbReference>
<evidence type="ECO:0000313" key="2">
    <source>
        <dbReference type="EMBL" id="KAF6057720.1"/>
    </source>
</evidence>
<dbReference type="OrthoDB" id="4008099at2759"/>
<proteinExistence type="predicted"/>
<accession>A0A8X7NQB4</accession>
<dbReference type="Proteomes" id="UP000590412">
    <property type="component" value="Unassembled WGS sequence"/>
</dbReference>
<keyword evidence="1" id="KW-1133">Transmembrane helix</keyword>
<dbReference type="AlphaFoldDB" id="A0A8X7NQB4"/>